<dbReference type="SUPFAM" id="SSF89796">
    <property type="entry name" value="CoA-transferase family III (CaiB/BaiF)"/>
    <property type="match status" value="1"/>
</dbReference>
<dbReference type="InterPro" id="IPR003673">
    <property type="entry name" value="CoA-Trfase_fam_III"/>
</dbReference>
<organism evidence="1 2">
    <name type="scientific">Sporichthya brevicatena</name>
    <dbReference type="NCBI Taxonomy" id="171442"/>
    <lineage>
        <taxon>Bacteria</taxon>
        <taxon>Bacillati</taxon>
        <taxon>Actinomycetota</taxon>
        <taxon>Actinomycetes</taxon>
        <taxon>Sporichthyales</taxon>
        <taxon>Sporichthyaceae</taxon>
        <taxon>Sporichthya</taxon>
    </lineage>
</organism>
<accession>A0ABN1H3C0</accession>
<dbReference type="InterPro" id="IPR050509">
    <property type="entry name" value="CoA-transferase_III"/>
</dbReference>
<dbReference type="EMBL" id="BAAAHE010000030">
    <property type="protein sequence ID" value="GAA0627926.1"/>
    <property type="molecule type" value="Genomic_DNA"/>
</dbReference>
<dbReference type="PANTHER" id="PTHR48228">
    <property type="entry name" value="SUCCINYL-COA--D-CITRAMALATE COA-TRANSFERASE"/>
    <property type="match status" value="1"/>
</dbReference>
<gene>
    <name evidence="1" type="ORF">GCM10009547_34410</name>
</gene>
<dbReference type="Proteomes" id="UP001500957">
    <property type="component" value="Unassembled WGS sequence"/>
</dbReference>
<dbReference type="PANTHER" id="PTHR48228:SF5">
    <property type="entry name" value="ALPHA-METHYLACYL-COA RACEMASE"/>
    <property type="match status" value="1"/>
</dbReference>
<dbReference type="Pfam" id="PF02515">
    <property type="entry name" value="CoA_transf_3"/>
    <property type="match status" value="1"/>
</dbReference>
<dbReference type="Gene3D" id="3.40.50.10540">
    <property type="entry name" value="Crotonobetainyl-coa:carnitine coa-transferase, domain 1"/>
    <property type="match status" value="1"/>
</dbReference>
<reference evidence="1 2" key="1">
    <citation type="journal article" date="2019" name="Int. J. Syst. Evol. Microbiol.">
        <title>The Global Catalogue of Microorganisms (GCM) 10K type strain sequencing project: providing services to taxonomists for standard genome sequencing and annotation.</title>
        <authorList>
            <consortium name="The Broad Institute Genomics Platform"/>
            <consortium name="The Broad Institute Genome Sequencing Center for Infectious Disease"/>
            <person name="Wu L."/>
            <person name="Ma J."/>
        </authorList>
    </citation>
    <scope>NUCLEOTIDE SEQUENCE [LARGE SCALE GENOMIC DNA]</scope>
    <source>
        <strain evidence="1 2">JCM 10671</strain>
    </source>
</reference>
<dbReference type="Gene3D" id="3.30.1540.10">
    <property type="entry name" value="formyl-coa transferase, domain 3"/>
    <property type="match status" value="1"/>
</dbReference>
<proteinExistence type="predicted"/>
<dbReference type="RefSeq" id="WP_344606982.1">
    <property type="nucleotide sequence ID" value="NZ_BAAAHE010000030.1"/>
</dbReference>
<dbReference type="InterPro" id="IPR023606">
    <property type="entry name" value="CoA-Trfase_III_dom_1_sf"/>
</dbReference>
<sequence length="348" mass="36553">MAPSASADPPLTGVRVLELAGLGPVSFAGMMLADLGATVLRVDRPEPPAVPAEARRRVDVLGRGKQSVVLDLRAPGAADELLDLVASCDVLIEGYRPGVTERLGVGPGPCHERNPALVYVRLTGYGQEGPLAQEVGHDLNILAVSGVLDEVGRAGQAPTPPLNLVADYGGGGMLAVVGALAALTDARRTGRGRVVDAAMCDGAMLLASATYAFDPPGPRGTNLLDSGAPFYEVYETSDGQHVAVGALLDPFWRALLEVLGRADDPRWRDRRAADWPALKSELREIFAGRTRAEWLDAFAGTAACVSPVLRRDELADFPHHAARRALIEVDGVPVPAPAPRFAPPAEPA</sequence>
<evidence type="ECO:0000313" key="2">
    <source>
        <dbReference type="Proteomes" id="UP001500957"/>
    </source>
</evidence>
<protein>
    <submittedName>
        <fullName evidence="1">CaiB/BaiF CoA-transferase family protein</fullName>
    </submittedName>
</protein>
<dbReference type="InterPro" id="IPR044855">
    <property type="entry name" value="CoA-Trfase_III_dom3_sf"/>
</dbReference>
<name>A0ABN1H3C0_9ACTN</name>
<keyword evidence="2" id="KW-1185">Reference proteome</keyword>
<comment type="caution">
    <text evidence="1">The sequence shown here is derived from an EMBL/GenBank/DDBJ whole genome shotgun (WGS) entry which is preliminary data.</text>
</comment>
<evidence type="ECO:0000313" key="1">
    <source>
        <dbReference type="EMBL" id="GAA0627926.1"/>
    </source>
</evidence>